<dbReference type="SUPFAM" id="SSF101116">
    <property type="entry name" value="Flagellar export chaperone FliS"/>
    <property type="match status" value="1"/>
</dbReference>
<evidence type="ECO:0000256" key="5">
    <source>
        <dbReference type="ARBA" id="ARBA00023186"/>
    </source>
</evidence>
<evidence type="ECO:0000256" key="2">
    <source>
        <dbReference type="ARBA" id="ARBA00008787"/>
    </source>
</evidence>
<keyword evidence="8" id="KW-1185">Reference proteome</keyword>
<name>A0A549YEC0_9BACI</name>
<keyword evidence="7" id="KW-0966">Cell projection</keyword>
<dbReference type="InterPro" id="IPR036584">
    <property type="entry name" value="FliS_sf"/>
</dbReference>
<gene>
    <name evidence="7" type="primary">fliS</name>
    <name evidence="7" type="ORF">FH966_00025</name>
</gene>
<keyword evidence="7" id="KW-0969">Cilium</keyword>
<protein>
    <recommendedName>
        <fullName evidence="6">Flagellar secretion chaperone FliS</fullName>
    </recommendedName>
</protein>
<evidence type="ECO:0000256" key="1">
    <source>
        <dbReference type="ARBA" id="ARBA00004514"/>
    </source>
</evidence>
<keyword evidence="4 6" id="KW-1005">Bacterial flagellum biogenesis</keyword>
<dbReference type="PIRSF" id="PIRSF039090">
    <property type="entry name" value="Flis"/>
    <property type="match status" value="1"/>
</dbReference>
<dbReference type="Proteomes" id="UP000319280">
    <property type="component" value="Unassembled WGS sequence"/>
</dbReference>
<dbReference type="Gene3D" id="1.20.120.340">
    <property type="entry name" value="Flagellar protein FliS"/>
    <property type="match status" value="1"/>
</dbReference>
<keyword evidence="5" id="KW-0143">Chaperone</keyword>
<dbReference type="GO" id="GO:0005829">
    <property type="term" value="C:cytosol"/>
    <property type="evidence" value="ECO:0007669"/>
    <property type="project" value="UniProtKB-SubCell"/>
</dbReference>
<accession>A0A549YEC0</accession>
<dbReference type="CDD" id="cd16098">
    <property type="entry name" value="FliS"/>
    <property type="match status" value="1"/>
</dbReference>
<dbReference type="GO" id="GO:0044780">
    <property type="term" value="P:bacterial-type flagellum assembly"/>
    <property type="evidence" value="ECO:0007669"/>
    <property type="project" value="InterPro"/>
</dbReference>
<dbReference type="InterPro" id="IPR003713">
    <property type="entry name" value="FliS"/>
</dbReference>
<proteinExistence type="inferred from homology"/>
<comment type="similarity">
    <text evidence="2 6">Belongs to the FliS family.</text>
</comment>
<dbReference type="GO" id="GO:0071973">
    <property type="term" value="P:bacterial-type flagellum-dependent cell motility"/>
    <property type="evidence" value="ECO:0007669"/>
    <property type="project" value="TreeGrafter"/>
</dbReference>
<evidence type="ECO:0000313" key="7">
    <source>
        <dbReference type="EMBL" id="TRM10230.1"/>
    </source>
</evidence>
<dbReference type="PANTHER" id="PTHR34773">
    <property type="entry name" value="FLAGELLAR SECRETION CHAPERONE FLIS"/>
    <property type="match status" value="1"/>
</dbReference>
<sequence length="133" mass="15640">MAMSKAYQTYQNNSVNTATSGELTLKLYNGCIKFIKQAMQDLENKNYEAKNTNIKKSQNIIHELMVTLDMNIDISRQIMPLYEYIQYQLKEANIKNDSQALEEALNYVVEFRDTWKEVLKITRQQQYVKDGRV</sequence>
<reference evidence="7 8" key="1">
    <citation type="submission" date="2019-07" db="EMBL/GenBank/DDBJ databases">
        <title>Genomic analysis of Lentibacillus sp. NKC851-2.</title>
        <authorList>
            <person name="Oh Y.J."/>
        </authorList>
    </citation>
    <scope>NUCLEOTIDE SEQUENCE [LARGE SCALE GENOMIC DNA]</scope>
    <source>
        <strain evidence="7 8">NKC851-2</strain>
    </source>
</reference>
<dbReference type="Pfam" id="PF02561">
    <property type="entry name" value="FliS"/>
    <property type="match status" value="1"/>
</dbReference>
<evidence type="ECO:0000256" key="3">
    <source>
        <dbReference type="ARBA" id="ARBA00022490"/>
    </source>
</evidence>
<dbReference type="EMBL" id="VJMZ01000001">
    <property type="protein sequence ID" value="TRM10230.1"/>
    <property type="molecule type" value="Genomic_DNA"/>
</dbReference>
<dbReference type="PANTHER" id="PTHR34773:SF1">
    <property type="entry name" value="FLAGELLAR SECRETION CHAPERONE FLIS"/>
    <property type="match status" value="1"/>
</dbReference>
<keyword evidence="3 6" id="KW-0963">Cytoplasm</keyword>
<keyword evidence="7" id="KW-0282">Flagellum</keyword>
<evidence type="ECO:0000313" key="8">
    <source>
        <dbReference type="Proteomes" id="UP000319280"/>
    </source>
</evidence>
<dbReference type="NCBIfam" id="TIGR00208">
    <property type="entry name" value="fliS"/>
    <property type="match status" value="1"/>
</dbReference>
<evidence type="ECO:0000256" key="6">
    <source>
        <dbReference type="PIRNR" id="PIRNR039090"/>
    </source>
</evidence>
<comment type="subcellular location">
    <subcellularLocation>
        <location evidence="1 6">Cytoplasm</location>
        <location evidence="1 6">Cytosol</location>
    </subcellularLocation>
</comment>
<dbReference type="RefSeq" id="WP_142789744.1">
    <property type="nucleotide sequence ID" value="NZ_VJMZ01000001.1"/>
</dbReference>
<dbReference type="AlphaFoldDB" id="A0A549YEC0"/>
<comment type="caution">
    <text evidence="7">The sequence shown here is derived from an EMBL/GenBank/DDBJ whole genome shotgun (WGS) entry which is preliminary data.</text>
</comment>
<organism evidence="7 8">
    <name type="scientific">Lentibacillus cibarius</name>
    <dbReference type="NCBI Taxonomy" id="2583219"/>
    <lineage>
        <taxon>Bacteria</taxon>
        <taxon>Bacillati</taxon>
        <taxon>Bacillota</taxon>
        <taxon>Bacilli</taxon>
        <taxon>Bacillales</taxon>
        <taxon>Bacillaceae</taxon>
        <taxon>Lentibacillus</taxon>
    </lineage>
</organism>
<evidence type="ECO:0000256" key="4">
    <source>
        <dbReference type="ARBA" id="ARBA00022795"/>
    </source>
</evidence>